<evidence type="ECO:0000313" key="1">
    <source>
        <dbReference type="EMBL" id="BCZ18691.1"/>
    </source>
</evidence>
<protein>
    <recommendedName>
        <fullName evidence="3">Transposase</fullName>
    </recommendedName>
</protein>
<evidence type="ECO:0000313" key="2">
    <source>
        <dbReference type="Proteomes" id="UP000826146"/>
    </source>
</evidence>
<gene>
    <name evidence="1" type="ORF">NHP190012_03330</name>
</gene>
<dbReference type="RefSeq" id="WP_260321743.1">
    <property type="nucleotide sequence ID" value="NZ_AP024819.1"/>
</dbReference>
<sequence length="93" mass="10456">MGRVGAVLACVWHAPSHDKDYIHLSQQGMKSAPQRKAILGQQLKDLRLQLDTLHQAEAKIAHKIALYTQMIKEQKDFLNPSNPAYTGKPKKNP</sequence>
<accession>A0ABM7SKP7</accession>
<proteinExistence type="predicted"/>
<name>A0ABM7SKP7_9HELI</name>
<dbReference type="Proteomes" id="UP000826146">
    <property type="component" value="Chromosome"/>
</dbReference>
<evidence type="ECO:0008006" key="3">
    <source>
        <dbReference type="Google" id="ProtNLM"/>
    </source>
</evidence>
<keyword evidence="2" id="KW-1185">Reference proteome</keyword>
<dbReference type="EMBL" id="AP024819">
    <property type="protein sequence ID" value="BCZ18691.1"/>
    <property type="molecule type" value="Genomic_DNA"/>
</dbReference>
<organism evidence="1 2">
    <name type="scientific">Helicobacter gastrofelis</name>
    <dbReference type="NCBI Taxonomy" id="2849642"/>
    <lineage>
        <taxon>Bacteria</taxon>
        <taxon>Pseudomonadati</taxon>
        <taxon>Campylobacterota</taxon>
        <taxon>Epsilonproteobacteria</taxon>
        <taxon>Campylobacterales</taxon>
        <taxon>Helicobacteraceae</taxon>
        <taxon>Helicobacter</taxon>
    </lineage>
</organism>
<reference evidence="1 2" key="1">
    <citation type="submission" date="2021-07" db="EMBL/GenBank/DDBJ databases">
        <title>Novel Helicobacter sp. Isolated from a cat.</title>
        <authorList>
            <person name="Rimbara E."/>
            <person name="Suzuki M."/>
        </authorList>
    </citation>
    <scope>NUCLEOTIDE SEQUENCE [LARGE SCALE GENOMIC DNA]</scope>
    <source>
        <strain evidence="2">NHP19-012</strain>
    </source>
</reference>